<dbReference type="SUPFAM" id="SSF52172">
    <property type="entry name" value="CheY-like"/>
    <property type="match status" value="1"/>
</dbReference>
<organism evidence="7 8">
    <name type="scientific">Cohnella zeiphila</name>
    <dbReference type="NCBI Taxonomy" id="2761120"/>
    <lineage>
        <taxon>Bacteria</taxon>
        <taxon>Bacillati</taxon>
        <taxon>Bacillota</taxon>
        <taxon>Bacilli</taxon>
        <taxon>Bacillales</taxon>
        <taxon>Paenibacillaceae</taxon>
        <taxon>Cohnella</taxon>
    </lineage>
</organism>
<evidence type="ECO:0000259" key="5">
    <source>
        <dbReference type="PROSITE" id="PS01124"/>
    </source>
</evidence>
<evidence type="ECO:0000259" key="6">
    <source>
        <dbReference type="PROSITE" id="PS50110"/>
    </source>
</evidence>
<dbReference type="AlphaFoldDB" id="A0A7X0VWG9"/>
<dbReference type="SMART" id="SM00448">
    <property type="entry name" value="REC"/>
    <property type="match status" value="1"/>
</dbReference>
<dbReference type="PANTHER" id="PTHR43280">
    <property type="entry name" value="ARAC-FAMILY TRANSCRIPTIONAL REGULATOR"/>
    <property type="match status" value="1"/>
</dbReference>
<dbReference type="InterPro" id="IPR011006">
    <property type="entry name" value="CheY-like_superfamily"/>
</dbReference>
<evidence type="ECO:0000256" key="4">
    <source>
        <dbReference type="PROSITE-ProRule" id="PRU00169"/>
    </source>
</evidence>
<comment type="caution">
    <text evidence="7">The sequence shown here is derived from an EMBL/GenBank/DDBJ whole genome shotgun (WGS) entry which is preliminary data.</text>
</comment>
<feature type="domain" description="HTH araC/xylS-type" evidence="5">
    <location>
        <begin position="400"/>
        <end position="499"/>
    </location>
</feature>
<evidence type="ECO:0000313" key="7">
    <source>
        <dbReference type="EMBL" id="MBB6730943.1"/>
    </source>
</evidence>
<evidence type="ECO:0000313" key="8">
    <source>
        <dbReference type="Proteomes" id="UP000564644"/>
    </source>
</evidence>
<dbReference type="SMART" id="SM00342">
    <property type="entry name" value="HTH_ARAC"/>
    <property type="match status" value="1"/>
</dbReference>
<dbReference type="Gene3D" id="1.10.10.60">
    <property type="entry name" value="Homeodomain-like"/>
    <property type="match status" value="2"/>
</dbReference>
<dbReference type="InterPro" id="IPR001789">
    <property type="entry name" value="Sig_transdc_resp-reg_receiver"/>
</dbReference>
<dbReference type="InterPro" id="IPR018060">
    <property type="entry name" value="HTH_AraC"/>
</dbReference>
<feature type="domain" description="Response regulatory" evidence="6">
    <location>
        <begin position="2"/>
        <end position="119"/>
    </location>
</feature>
<dbReference type="GO" id="GO:0003700">
    <property type="term" value="F:DNA-binding transcription factor activity"/>
    <property type="evidence" value="ECO:0007669"/>
    <property type="project" value="InterPro"/>
</dbReference>
<dbReference type="Pfam" id="PF12833">
    <property type="entry name" value="HTH_18"/>
    <property type="match status" value="1"/>
</dbReference>
<gene>
    <name evidence="7" type="ORF">H7C18_08510</name>
</gene>
<dbReference type="PROSITE" id="PS01124">
    <property type="entry name" value="HTH_ARAC_FAMILY_2"/>
    <property type="match status" value="1"/>
</dbReference>
<name>A0A7X0VWG9_9BACL</name>
<dbReference type="GO" id="GO:0043565">
    <property type="term" value="F:sequence-specific DNA binding"/>
    <property type="evidence" value="ECO:0007669"/>
    <property type="project" value="InterPro"/>
</dbReference>
<accession>A0A7X0VWG9</accession>
<dbReference type="InterPro" id="IPR009057">
    <property type="entry name" value="Homeodomain-like_sf"/>
</dbReference>
<dbReference type="CDD" id="cd17536">
    <property type="entry name" value="REC_YesN-like"/>
    <property type="match status" value="1"/>
</dbReference>
<keyword evidence="8" id="KW-1185">Reference proteome</keyword>
<dbReference type="SUPFAM" id="SSF46689">
    <property type="entry name" value="Homeodomain-like"/>
    <property type="match status" value="2"/>
</dbReference>
<dbReference type="GO" id="GO:0000160">
    <property type="term" value="P:phosphorelay signal transduction system"/>
    <property type="evidence" value="ECO:0007669"/>
    <property type="project" value="InterPro"/>
</dbReference>
<sequence length="504" mass="57122">MNILVTDDEKWVRSGLVSMLQEIDLPTLSVREARNGEEMLELIRETVPDLVFVDIKMPKLSGLEAIRQGREMAPDAKWIILTGFMEFQYAKEAIRLGASNYLLKPADPKELEACVLQAWNERRQSEHYRNYEFEHWAAARLREARLGVWDGSVRLYEGFGFAGATLYVDGSNQTELYRNAMNRLTAGLPEAPGDQSGAIDLRRGLIQADSGRMAVLWCWPLQGEQRDRGTLAGLEEQIAGLIQQENTEGSLSVHALRTGFCDHFRELIGQLERLDTLSPLRLCYAPGSVLTLAELQSESLQPERLAWCEAVIRLARLYQEKDYVGYSKELAALGKTNVRDLFENRAMLDSVCRFLQASIQSAVRPHMKPAEWLESLRRQGDAMLASAGQPGASSNADIVSRVIQYVDRNYMNDIAIGTLAAQFNVTPNYLSSLFHKKEGVTFVKYLTRIRMLKAKELLLTKPDLKVHEVSQAVGYFSSRHFTKLFIEQFGCYPSEIREKFEALR</sequence>
<reference evidence="7 8" key="1">
    <citation type="submission" date="2020-08" db="EMBL/GenBank/DDBJ databases">
        <title>Cohnella phylogeny.</title>
        <authorList>
            <person name="Dunlap C."/>
        </authorList>
    </citation>
    <scope>NUCLEOTIDE SEQUENCE [LARGE SCALE GENOMIC DNA]</scope>
    <source>
        <strain evidence="7 8">CBP 2801</strain>
    </source>
</reference>
<evidence type="ECO:0000256" key="3">
    <source>
        <dbReference type="ARBA" id="ARBA00023163"/>
    </source>
</evidence>
<proteinExistence type="predicted"/>
<keyword evidence="1" id="KW-0805">Transcription regulation</keyword>
<keyword evidence="3" id="KW-0804">Transcription</keyword>
<evidence type="ECO:0000256" key="2">
    <source>
        <dbReference type="ARBA" id="ARBA00023125"/>
    </source>
</evidence>
<dbReference type="Pfam" id="PF00072">
    <property type="entry name" value="Response_reg"/>
    <property type="match status" value="1"/>
</dbReference>
<protein>
    <submittedName>
        <fullName evidence="7">Response regulator</fullName>
    </submittedName>
</protein>
<dbReference type="Gene3D" id="3.40.50.2300">
    <property type="match status" value="1"/>
</dbReference>
<dbReference type="Proteomes" id="UP000564644">
    <property type="component" value="Unassembled WGS sequence"/>
</dbReference>
<dbReference type="PROSITE" id="PS50110">
    <property type="entry name" value="RESPONSE_REGULATORY"/>
    <property type="match status" value="1"/>
</dbReference>
<keyword evidence="4" id="KW-0597">Phosphoprotein</keyword>
<dbReference type="RefSeq" id="WP_185128597.1">
    <property type="nucleotide sequence ID" value="NZ_JACJVO010000009.1"/>
</dbReference>
<feature type="modified residue" description="4-aspartylphosphate" evidence="4">
    <location>
        <position position="54"/>
    </location>
</feature>
<keyword evidence="2" id="KW-0238">DNA-binding</keyword>
<dbReference type="PANTHER" id="PTHR43280:SF2">
    <property type="entry name" value="HTH-TYPE TRANSCRIPTIONAL REGULATOR EXSA"/>
    <property type="match status" value="1"/>
</dbReference>
<dbReference type="EMBL" id="JACJVO010000009">
    <property type="protein sequence ID" value="MBB6730943.1"/>
    <property type="molecule type" value="Genomic_DNA"/>
</dbReference>
<evidence type="ECO:0000256" key="1">
    <source>
        <dbReference type="ARBA" id="ARBA00023015"/>
    </source>
</evidence>